<feature type="signal peptide" evidence="1">
    <location>
        <begin position="1"/>
        <end position="16"/>
    </location>
</feature>
<dbReference type="OrthoDB" id="5877278at2759"/>
<dbReference type="AlphaFoldDB" id="A0A368HC98"/>
<sequence length="174" mass="19688">MKLALLISIAVTVTYCKGPVFVEELEALVKTKKDKLALRRLAEDVYMTRSEKSKRLGAILSHLPKDLQNKYKDAVNKEKQKIKKHLQLQKAAAKKWGYARLLSKVEAIDTDMSISDSEAEKLEVELVKTLTPTQHQYYEEMRIAKKGKAKRKAGNACGTSISLVIFSACVFIFR</sequence>
<evidence type="ECO:0000256" key="1">
    <source>
        <dbReference type="SAM" id="SignalP"/>
    </source>
</evidence>
<accession>A0A368HC98</accession>
<evidence type="ECO:0000313" key="2">
    <source>
        <dbReference type="EMBL" id="RCN53020.1"/>
    </source>
</evidence>
<dbReference type="Proteomes" id="UP000252519">
    <property type="component" value="Unassembled WGS sequence"/>
</dbReference>
<reference evidence="2 3" key="1">
    <citation type="submission" date="2014-10" db="EMBL/GenBank/DDBJ databases">
        <title>Draft genome of the hookworm Ancylostoma caninum.</title>
        <authorList>
            <person name="Mitreva M."/>
        </authorList>
    </citation>
    <scope>NUCLEOTIDE SEQUENCE [LARGE SCALE GENOMIC DNA]</scope>
    <source>
        <strain evidence="2 3">Baltimore</strain>
    </source>
</reference>
<dbReference type="EMBL" id="JOJR01000004">
    <property type="protein sequence ID" value="RCN53020.1"/>
    <property type="molecule type" value="Genomic_DNA"/>
</dbReference>
<gene>
    <name evidence="2" type="ORF">ANCCAN_01017</name>
</gene>
<feature type="chain" id="PRO_5016578977" description="SXP/RAL-2 family protein Ani s 5-like cation-binding domain-containing protein" evidence="1">
    <location>
        <begin position="17"/>
        <end position="174"/>
    </location>
</feature>
<evidence type="ECO:0000313" key="3">
    <source>
        <dbReference type="Proteomes" id="UP000252519"/>
    </source>
</evidence>
<organism evidence="2 3">
    <name type="scientific">Ancylostoma caninum</name>
    <name type="common">Dog hookworm</name>
    <dbReference type="NCBI Taxonomy" id="29170"/>
    <lineage>
        <taxon>Eukaryota</taxon>
        <taxon>Metazoa</taxon>
        <taxon>Ecdysozoa</taxon>
        <taxon>Nematoda</taxon>
        <taxon>Chromadorea</taxon>
        <taxon>Rhabditida</taxon>
        <taxon>Rhabditina</taxon>
        <taxon>Rhabditomorpha</taxon>
        <taxon>Strongyloidea</taxon>
        <taxon>Ancylostomatidae</taxon>
        <taxon>Ancylostomatinae</taxon>
        <taxon>Ancylostoma</taxon>
    </lineage>
</organism>
<protein>
    <recommendedName>
        <fullName evidence="4">SXP/RAL-2 family protein Ani s 5-like cation-binding domain-containing protein</fullName>
    </recommendedName>
</protein>
<comment type="caution">
    <text evidence="2">The sequence shown here is derived from an EMBL/GenBank/DDBJ whole genome shotgun (WGS) entry which is preliminary data.</text>
</comment>
<keyword evidence="1" id="KW-0732">Signal</keyword>
<evidence type="ECO:0008006" key="4">
    <source>
        <dbReference type="Google" id="ProtNLM"/>
    </source>
</evidence>
<keyword evidence="3" id="KW-1185">Reference proteome</keyword>
<proteinExistence type="predicted"/>
<name>A0A368HC98_ANCCA</name>